<evidence type="ECO:0000313" key="1">
    <source>
        <dbReference type="EMBL" id="SFJ22691.1"/>
    </source>
</evidence>
<dbReference type="EMBL" id="FORX01000002">
    <property type="protein sequence ID" value="SFJ22691.1"/>
    <property type="molecule type" value="Genomic_DNA"/>
</dbReference>
<protein>
    <submittedName>
        <fullName evidence="1">Uncharacterized protein</fullName>
    </submittedName>
</protein>
<dbReference type="AlphaFoldDB" id="A0A1I3PN03"/>
<reference evidence="2" key="1">
    <citation type="submission" date="2016-10" db="EMBL/GenBank/DDBJ databases">
        <authorList>
            <person name="Varghese N."/>
            <person name="Submissions S."/>
        </authorList>
    </citation>
    <scope>NUCLEOTIDE SEQUENCE [LARGE SCALE GENOMIC DNA]</scope>
    <source>
        <strain evidence="2">DSM 5918</strain>
    </source>
</reference>
<name>A0A1I3PN03_9BACT</name>
<dbReference type="OrthoDB" id="5459809at2"/>
<dbReference type="STRING" id="52560.SAMN04488082_10249"/>
<dbReference type="Proteomes" id="UP000198635">
    <property type="component" value="Unassembled WGS sequence"/>
</dbReference>
<proteinExistence type="predicted"/>
<gene>
    <name evidence="1" type="ORF">SAMN04488082_10249</name>
</gene>
<sequence length="235" mass="26144">MHKDFFVHIIRYKPELFRSMLAFNGQGDLRPTEVPAGLLRIQGLDAETLWANGRARRRLADQGTSDGPGRFWDFAEESRRLALLPPELLARAVLQFGVALHADELSRLIAREEVLTARGEIGPDLFAYALQRGRFQAGSLAGLFGDRHGGLAARIRLHGRQALTLCSSVWPRELLDICAARFAELAPAFSAVSAPDNIDTDLDQTLPAEARRAVWFGFKKILLKEVAPQWAPCFD</sequence>
<dbReference type="RefSeq" id="WP_092372536.1">
    <property type="nucleotide sequence ID" value="NZ_FORX01000002.1"/>
</dbReference>
<evidence type="ECO:0000313" key="2">
    <source>
        <dbReference type="Proteomes" id="UP000198635"/>
    </source>
</evidence>
<keyword evidence="2" id="KW-1185">Reference proteome</keyword>
<organism evidence="1 2">
    <name type="scientific">Desulfomicrobium apsheronum</name>
    <dbReference type="NCBI Taxonomy" id="52560"/>
    <lineage>
        <taxon>Bacteria</taxon>
        <taxon>Pseudomonadati</taxon>
        <taxon>Thermodesulfobacteriota</taxon>
        <taxon>Desulfovibrionia</taxon>
        <taxon>Desulfovibrionales</taxon>
        <taxon>Desulfomicrobiaceae</taxon>
        <taxon>Desulfomicrobium</taxon>
    </lineage>
</organism>
<accession>A0A1I3PN03</accession>